<dbReference type="Proteomes" id="UP000729733">
    <property type="component" value="Unassembled WGS sequence"/>
</dbReference>
<name>A0A964FIS4_9CYAN</name>
<reference evidence="11" key="1">
    <citation type="journal article" date="2021" name="Antonie Van Leeuwenhoek">
        <title>Draft genome and description of Waterburya agarophytonicola gen. nov. sp. nov. (Pleurocapsales, Cyanobacteria): a seaweed symbiont.</title>
        <authorList>
            <person name="Bonthond G."/>
            <person name="Shalygin S."/>
            <person name="Bayer T."/>
            <person name="Weinberger F."/>
        </authorList>
    </citation>
    <scope>NUCLEOTIDE SEQUENCE</scope>
    <source>
        <strain evidence="11">KI4</strain>
    </source>
</reference>
<evidence type="ECO:0000256" key="6">
    <source>
        <dbReference type="ARBA" id="ARBA00022777"/>
    </source>
</evidence>
<evidence type="ECO:0000256" key="10">
    <source>
        <dbReference type="RuleBase" id="RU363066"/>
    </source>
</evidence>
<proteinExistence type="inferred from homology"/>
<keyword evidence="12" id="KW-1185">Reference proteome</keyword>
<sequence>MFYIVMGVSGSGKSTVGKLLSDRLNCDFYDGDDFHPPHNVDKMDRGIPLTDSDRISWLQDLRQLIEQKLQKGETGVLACSALKQKYRSILQHEDRRVIFIYLQGDYNCIRSRIEQRQGHFMKADLLTSQFAVLEEPANALVVDVSLSPETIVQQILNSLA</sequence>
<evidence type="ECO:0000256" key="7">
    <source>
        <dbReference type="ARBA" id="ARBA00022840"/>
    </source>
</evidence>
<evidence type="ECO:0000313" key="12">
    <source>
        <dbReference type="Proteomes" id="UP000729733"/>
    </source>
</evidence>
<dbReference type="CDD" id="cd02021">
    <property type="entry name" value="GntK"/>
    <property type="match status" value="1"/>
</dbReference>
<dbReference type="PANTHER" id="PTHR43442:SF3">
    <property type="entry name" value="GLUCONOKINASE-RELATED"/>
    <property type="match status" value="1"/>
</dbReference>
<evidence type="ECO:0000256" key="3">
    <source>
        <dbReference type="ARBA" id="ARBA00012054"/>
    </source>
</evidence>
<dbReference type="InterPro" id="IPR006001">
    <property type="entry name" value="Therm_gnt_kin"/>
</dbReference>
<comment type="catalytic activity">
    <reaction evidence="9 10">
        <text>D-gluconate + ATP = 6-phospho-D-gluconate + ADP + H(+)</text>
        <dbReference type="Rhea" id="RHEA:19433"/>
        <dbReference type="ChEBI" id="CHEBI:15378"/>
        <dbReference type="ChEBI" id="CHEBI:18391"/>
        <dbReference type="ChEBI" id="CHEBI:30616"/>
        <dbReference type="ChEBI" id="CHEBI:58759"/>
        <dbReference type="ChEBI" id="CHEBI:456216"/>
        <dbReference type="EC" id="2.7.1.12"/>
    </reaction>
</comment>
<dbReference type="Pfam" id="PF01202">
    <property type="entry name" value="SKI"/>
    <property type="match status" value="1"/>
</dbReference>
<organism evidence="11 12">
    <name type="scientific">Waterburya agarophytonicola KI4</name>
    <dbReference type="NCBI Taxonomy" id="2874699"/>
    <lineage>
        <taxon>Bacteria</taxon>
        <taxon>Bacillati</taxon>
        <taxon>Cyanobacteriota</taxon>
        <taxon>Cyanophyceae</taxon>
        <taxon>Pleurocapsales</taxon>
        <taxon>Hyellaceae</taxon>
        <taxon>Waterburya</taxon>
        <taxon>Waterburya agarophytonicola</taxon>
    </lineage>
</organism>
<evidence type="ECO:0000256" key="4">
    <source>
        <dbReference type="ARBA" id="ARBA00022679"/>
    </source>
</evidence>
<dbReference type="RefSeq" id="WP_229641780.1">
    <property type="nucleotide sequence ID" value="NZ_JADWDC010000051.1"/>
</dbReference>
<keyword evidence="8" id="KW-0311">Gluconate utilization</keyword>
<keyword evidence="4 10" id="KW-0808">Transferase</keyword>
<gene>
    <name evidence="11" type="ORF">I4641_17045</name>
</gene>
<comment type="similarity">
    <text evidence="2 10">Belongs to the gluconokinase GntK/GntV family.</text>
</comment>
<evidence type="ECO:0000256" key="5">
    <source>
        <dbReference type="ARBA" id="ARBA00022741"/>
    </source>
</evidence>
<dbReference type="GO" id="GO:0019521">
    <property type="term" value="P:D-gluconate metabolic process"/>
    <property type="evidence" value="ECO:0007669"/>
    <property type="project" value="UniProtKB-KW"/>
</dbReference>
<accession>A0A964FIS4</accession>
<dbReference type="AlphaFoldDB" id="A0A964FIS4"/>
<evidence type="ECO:0000256" key="8">
    <source>
        <dbReference type="ARBA" id="ARBA00023064"/>
    </source>
</evidence>
<dbReference type="InterPro" id="IPR027417">
    <property type="entry name" value="P-loop_NTPase"/>
</dbReference>
<keyword evidence="6 10" id="KW-0418">Kinase</keyword>
<keyword evidence="5 10" id="KW-0547">Nucleotide-binding</keyword>
<evidence type="ECO:0000256" key="2">
    <source>
        <dbReference type="ARBA" id="ARBA00008420"/>
    </source>
</evidence>
<dbReference type="SUPFAM" id="SSF52540">
    <property type="entry name" value="P-loop containing nucleoside triphosphate hydrolases"/>
    <property type="match status" value="1"/>
</dbReference>
<dbReference type="Gene3D" id="3.40.50.300">
    <property type="entry name" value="P-loop containing nucleotide triphosphate hydrolases"/>
    <property type="match status" value="1"/>
</dbReference>
<dbReference type="NCBIfam" id="TIGR01313">
    <property type="entry name" value="therm_gnt_kin"/>
    <property type="match status" value="1"/>
</dbReference>
<evidence type="ECO:0000256" key="9">
    <source>
        <dbReference type="ARBA" id="ARBA00048090"/>
    </source>
</evidence>
<dbReference type="FunFam" id="3.40.50.300:FF:000522">
    <property type="entry name" value="Gluconokinase"/>
    <property type="match status" value="1"/>
</dbReference>
<dbReference type="GO" id="GO:0005524">
    <property type="term" value="F:ATP binding"/>
    <property type="evidence" value="ECO:0007669"/>
    <property type="project" value="UniProtKB-KW"/>
</dbReference>
<evidence type="ECO:0000313" key="11">
    <source>
        <dbReference type="EMBL" id="MCC0178679.1"/>
    </source>
</evidence>
<comment type="caution">
    <text evidence="11">The sequence shown here is derived from an EMBL/GenBank/DDBJ whole genome shotgun (WGS) entry which is preliminary data.</text>
</comment>
<comment type="pathway">
    <text evidence="1">Carbohydrate acid metabolism.</text>
</comment>
<dbReference type="EMBL" id="JADWDC010000051">
    <property type="protein sequence ID" value="MCC0178679.1"/>
    <property type="molecule type" value="Genomic_DNA"/>
</dbReference>
<dbReference type="PANTHER" id="PTHR43442">
    <property type="entry name" value="GLUCONOKINASE-RELATED"/>
    <property type="match status" value="1"/>
</dbReference>
<dbReference type="InterPro" id="IPR031322">
    <property type="entry name" value="Shikimate/glucono_kinase"/>
</dbReference>
<dbReference type="GO" id="GO:0005737">
    <property type="term" value="C:cytoplasm"/>
    <property type="evidence" value="ECO:0007669"/>
    <property type="project" value="TreeGrafter"/>
</dbReference>
<protein>
    <recommendedName>
        <fullName evidence="3 10">Gluconokinase</fullName>
        <ecNumber evidence="3 10">2.7.1.12</ecNumber>
    </recommendedName>
</protein>
<dbReference type="GO" id="GO:0046316">
    <property type="term" value="F:gluconokinase activity"/>
    <property type="evidence" value="ECO:0007669"/>
    <property type="project" value="UniProtKB-EC"/>
</dbReference>
<dbReference type="EC" id="2.7.1.12" evidence="3 10"/>
<keyword evidence="7 10" id="KW-0067">ATP-binding</keyword>
<evidence type="ECO:0000256" key="1">
    <source>
        <dbReference type="ARBA" id="ARBA00004761"/>
    </source>
</evidence>